<feature type="transmembrane region" description="Helical" evidence="1">
    <location>
        <begin position="17"/>
        <end position="43"/>
    </location>
</feature>
<dbReference type="EMBL" id="APAU02000100">
    <property type="protein sequence ID" value="EUB56902.1"/>
    <property type="molecule type" value="Genomic_DNA"/>
</dbReference>
<dbReference type="CTD" id="36343969"/>
<keyword evidence="1" id="KW-0812">Transmembrane</keyword>
<evidence type="ECO:0000256" key="1">
    <source>
        <dbReference type="SAM" id="Phobius"/>
    </source>
</evidence>
<evidence type="ECO:0000313" key="3">
    <source>
        <dbReference type="Proteomes" id="UP000019149"/>
    </source>
</evidence>
<dbReference type="RefSeq" id="XP_024348098.1">
    <property type="nucleotide sequence ID" value="XM_024497503.1"/>
</dbReference>
<dbReference type="Proteomes" id="UP000019149">
    <property type="component" value="Unassembled WGS sequence"/>
</dbReference>
<accession>W6UFI5</accession>
<name>W6UFI5_ECHGR</name>
<gene>
    <name evidence="2" type="ORF">EGR_08254</name>
</gene>
<dbReference type="AlphaFoldDB" id="W6UFI5"/>
<dbReference type="KEGG" id="egl:EGR_08254"/>
<evidence type="ECO:0000313" key="2">
    <source>
        <dbReference type="EMBL" id="EUB56902.1"/>
    </source>
</evidence>
<keyword evidence="3" id="KW-1185">Reference proteome</keyword>
<organism evidence="2 3">
    <name type="scientific">Echinococcus granulosus</name>
    <name type="common">Hydatid tapeworm</name>
    <dbReference type="NCBI Taxonomy" id="6210"/>
    <lineage>
        <taxon>Eukaryota</taxon>
        <taxon>Metazoa</taxon>
        <taxon>Spiralia</taxon>
        <taxon>Lophotrochozoa</taxon>
        <taxon>Platyhelminthes</taxon>
        <taxon>Cestoda</taxon>
        <taxon>Eucestoda</taxon>
        <taxon>Cyclophyllidea</taxon>
        <taxon>Taeniidae</taxon>
        <taxon>Echinococcus</taxon>
        <taxon>Echinococcus granulosus group</taxon>
    </lineage>
</organism>
<proteinExistence type="predicted"/>
<reference evidence="2 3" key="1">
    <citation type="journal article" date="2013" name="Nat. Genet.">
        <title>The genome of the hydatid tapeworm Echinococcus granulosus.</title>
        <authorList>
            <person name="Zheng H."/>
            <person name="Zhang W."/>
            <person name="Zhang L."/>
            <person name="Zhang Z."/>
            <person name="Li J."/>
            <person name="Lu G."/>
            <person name="Zhu Y."/>
            <person name="Wang Y."/>
            <person name="Huang Y."/>
            <person name="Liu J."/>
            <person name="Kang H."/>
            <person name="Chen J."/>
            <person name="Wang L."/>
            <person name="Chen A."/>
            <person name="Yu S."/>
            <person name="Gao Z."/>
            <person name="Jin L."/>
            <person name="Gu W."/>
            <person name="Wang Z."/>
            <person name="Zhao L."/>
            <person name="Shi B."/>
            <person name="Wen H."/>
            <person name="Lin R."/>
            <person name="Jones M.K."/>
            <person name="Brejova B."/>
            <person name="Vinar T."/>
            <person name="Zhao G."/>
            <person name="McManus D.P."/>
            <person name="Chen Z."/>
            <person name="Zhou Y."/>
            <person name="Wang S."/>
        </authorList>
    </citation>
    <scope>NUCLEOTIDE SEQUENCE [LARGE SCALE GENOMIC DNA]</scope>
</reference>
<keyword evidence="1" id="KW-1133">Transmembrane helix</keyword>
<dbReference type="GeneID" id="36343969"/>
<protein>
    <submittedName>
        <fullName evidence="2">Uncharacterized protein</fullName>
    </submittedName>
</protein>
<sequence>MAADLARKKRELANKGTLLVSFGLVSASIFDFDIVIPAVAVFVSKCDSAFVSTN</sequence>
<comment type="caution">
    <text evidence="2">The sequence shown here is derived from an EMBL/GenBank/DDBJ whole genome shotgun (WGS) entry which is preliminary data.</text>
</comment>
<keyword evidence="1" id="KW-0472">Membrane</keyword>